<dbReference type="InterPro" id="IPR013212">
    <property type="entry name" value="Mad3/Bub1_I"/>
</dbReference>
<organism evidence="3 4">
    <name type="scientific">Poecilia reticulata</name>
    <name type="common">Guppy</name>
    <name type="synonym">Acanthophacelus reticulatus</name>
    <dbReference type="NCBI Taxonomy" id="8081"/>
    <lineage>
        <taxon>Eukaryota</taxon>
        <taxon>Metazoa</taxon>
        <taxon>Chordata</taxon>
        <taxon>Craniata</taxon>
        <taxon>Vertebrata</taxon>
        <taxon>Euteleostomi</taxon>
        <taxon>Actinopterygii</taxon>
        <taxon>Neopterygii</taxon>
        <taxon>Teleostei</taxon>
        <taxon>Neoteleostei</taxon>
        <taxon>Acanthomorphata</taxon>
        <taxon>Ovalentaria</taxon>
        <taxon>Atherinomorphae</taxon>
        <taxon>Cyprinodontiformes</taxon>
        <taxon>Poeciliidae</taxon>
        <taxon>Poeciliinae</taxon>
        <taxon>Poecilia</taxon>
    </lineage>
</organism>
<feature type="region of interest" description="Disordered" evidence="1">
    <location>
        <begin position="208"/>
        <end position="244"/>
    </location>
</feature>
<evidence type="ECO:0000256" key="1">
    <source>
        <dbReference type="SAM" id="MobiDB-lite"/>
    </source>
</evidence>
<proteinExistence type="predicted"/>
<dbReference type="GeneTree" id="ENSGT00940000157865"/>
<dbReference type="PANTHER" id="PTHR14030">
    <property type="entry name" value="MITOTIC CHECKPOINT SERINE/THREONINE-PROTEIN KINASE BUB1"/>
    <property type="match status" value="1"/>
</dbReference>
<dbReference type="Pfam" id="PF08311">
    <property type="entry name" value="Mad3_BUB1_I"/>
    <property type="match status" value="1"/>
</dbReference>
<dbReference type="InterPro" id="IPR015661">
    <property type="entry name" value="Bub1/Mad3"/>
</dbReference>
<dbReference type="PROSITE" id="PS51489">
    <property type="entry name" value="BUB1_N"/>
    <property type="match status" value="1"/>
</dbReference>
<evidence type="ECO:0000313" key="3">
    <source>
        <dbReference type="Ensembl" id="ENSPREP00000021048.1"/>
    </source>
</evidence>
<name>A0A3P9PH98_POERE</name>
<dbReference type="AlphaFoldDB" id="A0A3P9PH98"/>
<dbReference type="STRING" id="8081.ENSPREP00000021048"/>
<reference evidence="3" key="2">
    <citation type="submission" date="2025-08" db="UniProtKB">
        <authorList>
            <consortium name="Ensembl"/>
        </authorList>
    </citation>
    <scope>IDENTIFICATION</scope>
    <source>
        <strain evidence="3">Guanapo</strain>
    </source>
</reference>
<sequence length="264" mass="30204">MDIASYLRCFEESLASYSGDDPLDPWDRFVDFLERRQPAGGGSEMSLVFDALVQRFLNVDQYANDVRYVNYCIRCASYRADPATLYAHVFSRGVGSRTAALYLAWARHFEQKGMKDQADAVYLKALENQAQPEDTLLHEYRQFQSRTRTEPPASGARVPLQNSQLTNQMSPQKKVPVCYVLHPLHQYDPLNLWFCPGCHWLSIQTASEKNRHDHVPRRGVGAATSQSGRRRPDSLRVQRGGIGPRRRRVLLRRGPGREILQEDP</sequence>
<reference evidence="3" key="3">
    <citation type="submission" date="2025-09" db="UniProtKB">
        <authorList>
            <consortium name="Ensembl"/>
        </authorList>
    </citation>
    <scope>IDENTIFICATION</scope>
    <source>
        <strain evidence="3">Guanapo</strain>
    </source>
</reference>
<dbReference type="GO" id="GO:0004672">
    <property type="term" value="F:protein kinase activity"/>
    <property type="evidence" value="ECO:0007669"/>
    <property type="project" value="TreeGrafter"/>
</dbReference>
<dbReference type="Gene3D" id="1.25.40.430">
    <property type="match status" value="1"/>
</dbReference>
<accession>A0A3P9PH98</accession>
<dbReference type="GO" id="GO:0051754">
    <property type="term" value="P:meiotic sister chromatid cohesion, centromeric"/>
    <property type="evidence" value="ECO:0007669"/>
    <property type="project" value="TreeGrafter"/>
</dbReference>
<keyword evidence="4" id="KW-1185">Reference proteome</keyword>
<protein>
    <recommendedName>
        <fullName evidence="2">BUB1 N-terminal domain-containing protein</fullName>
    </recommendedName>
</protein>
<evidence type="ECO:0000313" key="4">
    <source>
        <dbReference type="Proteomes" id="UP000242638"/>
    </source>
</evidence>
<feature type="domain" description="BUB1 N-terminal" evidence="2">
    <location>
        <begin position="10"/>
        <end position="174"/>
    </location>
</feature>
<dbReference type="Proteomes" id="UP000242638">
    <property type="component" value="Unassembled WGS sequence"/>
</dbReference>
<dbReference type="SMART" id="SM00777">
    <property type="entry name" value="Mad3_BUB1_I"/>
    <property type="match status" value="1"/>
</dbReference>
<dbReference type="Ensembl" id="ENSPRET00000021267.1">
    <property type="protein sequence ID" value="ENSPREP00000021048.1"/>
    <property type="gene ID" value="ENSPREG00000014233.1"/>
</dbReference>
<evidence type="ECO:0000259" key="2">
    <source>
        <dbReference type="PROSITE" id="PS51489"/>
    </source>
</evidence>
<reference evidence="4" key="1">
    <citation type="submission" date="2013-11" db="EMBL/GenBank/DDBJ databases">
        <title>The genomic landscape of the Guanapo guppy.</title>
        <authorList>
            <person name="Kuenstner A."/>
            <person name="Dreyer C."/>
        </authorList>
    </citation>
    <scope>NUCLEOTIDE SEQUENCE</scope>
    <source>
        <strain evidence="4">Guanapo</strain>
    </source>
</reference>
<dbReference type="GO" id="GO:0007094">
    <property type="term" value="P:mitotic spindle assembly checkpoint signaling"/>
    <property type="evidence" value="ECO:0007669"/>
    <property type="project" value="InterPro"/>
</dbReference>
<dbReference type="PANTHER" id="PTHR14030:SF26">
    <property type="entry name" value="MITOTIC CHECKPOINT SERINE_THREONINE-PROTEIN KINASE BUB1"/>
    <property type="match status" value="1"/>
</dbReference>
<dbReference type="Bgee" id="ENSPREG00000014233">
    <property type="expression patterns" value="Expressed in caudal fin"/>
</dbReference>
<dbReference type="GO" id="GO:0005634">
    <property type="term" value="C:nucleus"/>
    <property type="evidence" value="ECO:0007669"/>
    <property type="project" value="TreeGrafter"/>
</dbReference>